<dbReference type="EMBL" id="CM042040">
    <property type="protein sequence ID" value="KAI3717269.1"/>
    <property type="molecule type" value="Genomic_DNA"/>
</dbReference>
<evidence type="ECO:0000313" key="1">
    <source>
        <dbReference type="EMBL" id="KAI3717269.1"/>
    </source>
</evidence>
<proteinExistence type="predicted"/>
<protein>
    <submittedName>
        <fullName evidence="1">Uncharacterized protein</fullName>
    </submittedName>
</protein>
<sequence>MVLVWLCAVYDSLMSDLLSMTAITSELPIKLGFSMNNPVIIDYNLPIQCHLMDPRMQKQSTEIGGRNTSMMTKPHGDADFWPLSGKPYFYVVISNPKRFQLNIPREMSEKLPTTTVRAKIIYREKVWDLLYLGDQAIKRFGVDLWGKFMTENNLAVGDACLFELMEGSSNSRAVLFKVQIFRDDFPVELLEKVEGFCNSNPIDLD</sequence>
<evidence type="ECO:0000313" key="2">
    <source>
        <dbReference type="Proteomes" id="UP001056120"/>
    </source>
</evidence>
<dbReference type="Proteomes" id="UP001056120">
    <property type="component" value="Linkage Group LG23"/>
</dbReference>
<gene>
    <name evidence="1" type="ORF">L1987_68779</name>
</gene>
<reference evidence="2" key="1">
    <citation type="journal article" date="2022" name="Mol. Ecol. Resour.">
        <title>The genomes of chicory, endive, great burdock and yacon provide insights into Asteraceae palaeo-polyploidization history and plant inulin production.</title>
        <authorList>
            <person name="Fan W."/>
            <person name="Wang S."/>
            <person name="Wang H."/>
            <person name="Wang A."/>
            <person name="Jiang F."/>
            <person name="Liu H."/>
            <person name="Zhao H."/>
            <person name="Xu D."/>
            <person name="Zhang Y."/>
        </authorList>
    </citation>
    <scope>NUCLEOTIDE SEQUENCE [LARGE SCALE GENOMIC DNA]</scope>
    <source>
        <strain evidence="2">cv. Yunnan</strain>
    </source>
</reference>
<name>A0ACB9B426_9ASTR</name>
<comment type="caution">
    <text evidence="1">The sequence shown here is derived from an EMBL/GenBank/DDBJ whole genome shotgun (WGS) entry which is preliminary data.</text>
</comment>
<reference evidence="1 2" key="2">
    <citation type="journal article" date="2022" name="Mol. Ecol. Resour.">
        <title>The genomes of chicory, endive, great burdock and yacon provide insights into Asteraceae paleo-polyploidization history and plant inulin production.</title>
        <authorList>
            <person name="Fan W."/>
            <person name="Wang S."/>
            <person name="Wang H."/>
            <person name="Wang A."/>
            <person name="Jiang F."/>
            <person name="Liu H."/>
            <person name="Zhao H."/>
            <person name="Xu D."/>
            <person name="Zhang Y."/>
        </authorList>
    </citation>
    <scope>NUCLEOTIDE SEQUENCE [LARGE SCALE GENOMIC DNA]</scope>
    <source>
        <strain evidence="2">cv. Yunnan</strain>
        <tissue evidence="1">Leaves</tissue>
    </source>
</reference>
<keyword evidence="2" id="KW-1185">Reference proteome</keyword>
<organism evidence="1 2">
    <name type="scientific">Smallanthus sonchifolius</name>
    <dbReference type="NCBI Taxonomy" id="185202"/>
    <lineage>
        <taxon>Eukaryota</taxon>
        <taxon>Viridiplantae</taxon>
        <taxon>Streptophyta</taxon>
        <taxon>Embryophyta</taxon>
        <taxon>Tracheophyta</taxon>
        <taxon>Spermatophyta</taxon>
        <taxon>Magnoliopsida</taxon>
        <taxon>eudicotyledons</taxon>
        <taxon>Gunneridae</taxon>
        <taxon>Pentapetalae</taxon>
        <taxon>asterids</taxon>
        <taxon>campanulids</taxon>
        <taxon>Asterales</taxon>
        <taxon>Asteraceae</taxon>
        <taxon>Asteroideae</taxon>
        <taxon>Heliantheae alliance</taxon>
        <taxon>Millerieae</taxon>
        <taxon>Smallanthus</taxon>
    </lineage>
</organism>
<accession>A0ACB9B426</accession>